<proteinExistence type="predicted"/>
<keyword evidence="2" id="KW-1185">Reference proteome</keyword>
<evidence type="ECO:0008006" key="3">
    <source>
        <dbReference type="Google" id="ProtNLM"/>
    </source>
</evidence>
<accession>M1DVV2</accession>
<reference evidence="1" key="2">
    <citation type="submission" date="2015-06" db="UniProtKB">
        <authorList>
            <consortium name="EnsemblPlants"/>
        </authorList>
    </citation>
    <scope>IDENTIFICATION</scope>
    <source>
        <strain evidence="1">DM1-3 516 R44</strain>
    </source>
</reference>
<dbReference type="AlphaFoldDB" id="M1DVV2"/>
<dbReference type="EnsemblPlants" id="PGSC0003DMT400095240">
    <property type="protein sequence ID" value="PGSC0003DMT400095240"/>
    <property type="gene ID" value="PGSC0003DMG400044811"/>
</dbReference>
<reference evidence="2" key="1">
    <citation type="journal article" date="2011" name="Nature">
        <title>Genome sequence and analysis of the tuber crop potato.</title>
        <authorList>
            <consortium name="The Potato Genome Sequencing Consortium"/>
        </authorList>
    </citation>
    <scope>NUCLEOTIDE SEQUENCE [LARGE SCALE GENOMIC DNA]</scope>
    <source>
        <strain evidence="2">cv. DM1-3 516 R44</strain>
    </source>
</reference>
<name>M1DVV2_SOLTU</name>
<dbReference type="HOGENOM" id="CLU_1498819_0_0_1"/>
<evidence type="ECO:0000313" key="2">
    <source>
        <dbReference type="Proteomes" id="UP000011115"/>
    </source>
</evidence>
<dbReference type="InParanoid" id="M1DVV2"/>
<dbReference type="Gramene" id="PGSC0003DMT400095240">
    <property type="protein sequence ID" value="PGSC0003DMT400095240"/>
    <property type="gene ID" value="PGSC0003DMG400044811"/>
</dbReference>
<protein>
    <recommendedName>
        <fullName evidence="3">Integrase core domain containing protein</fullName>
    </recommendedName>
</protein>
<sequence>MLRQLSVYIPLVESLELMQEYAKFMKDLVTKKRVVSIDFNDNIHQRSAIATRSMKQPHDMNVVSAIEPFHKEEMGATIEERLAIETLAAVLMNFVGDFQTDYVETVNVLQGMGAHSYSPKKIEPGFEKQARYLELETKHEHYGEKRNKAVERTKKGSLEDRQSHWVNHRMALILPNVPLY</sequence>
<dbReference type="Proteomes" id="UP000011115">
    <property type="component" value="Unassembled WGS sequence"/>
</dbReference>
<evidence type="ECO:0000313" key="1">
    <source>
        <dbReference type="EnsemblPlants" id="PGSC0003DMT400095240"/>
    </source>
</evidence>
<dbReference type="PaxDb" id="4113-PGSC0003DMT400095240"/>
<organism evidence="1 2">
    <name type="scientific">Solanum tuberosum</name>
    <name type="common">Potato</name>
    <dbReference type="NCBI Taxonomy" id="4113"/>
    <lineage>
        <taxon>Eukaryota</taxon>
        <taxon>Viridiplantae</taxon>
        <taxon>Streptophyta</taxon>
        <taxon>Embryophyta</taxon>
        <taxon>Tracheophyta</taxon>
        <taxon>Spermatophyta</taxon>
        <taxon>Magnoliopsida</taxon>
        <taxon>eudicotyledons</taxon>
        <taxon>Gunneridae</taxon>
        <taxon>Pentapetalae</taxon>
        <taxon>asterids</taxon>
        <taxon>lamiids</taxon>
        <taxon>Solanales</taxon>
        <taxon>Solanaceae</taxon>
        <taxon>Solanoideae</taxon>
        <taxon>Solaneae</taxon>
        <taxon>Solanum</taxon>
    </lineage>
</organism>